<evidence type="ECO:0000313" key="3">
    <source>
        <dbReference type="Proteomes" id="UP000769528"/>
    </source>
</evidence>
<comment type="caution">
    <text evidence="2">The sequence shown here is derived from an EMBL/GenBank/DDBJ whole genome shotgun (WGS) entry which is preliminary data.</text>
</comment>
<dbReference type="EMBL" id="JAEUBF010000394">
    <property type="protein sequence ID" value="KAH3678985.1"/>
    <property type="molecule type" value="Genomic_DNA"/>
</dbReference>
<proteinExistence type="predicted"/>
<evidence type="ECO:0000313" key="2">
    <source>
        <dbReference type="EMBL" id="KAH3678985.1"/>
    </source>
</evidence>
<dbReference type="Proteomes" id="UP000769528">
    <property type="component" value="Unassembled WGS sequence"/>
</dbReference>
<feature type="region of interest" description="Disordered" evidence="1">
    <location>
        <begin position="221"/>
        <end position="246"/>
    </location>
</feature>
<accession>A0A9P8PWP7</accession>
<name>A0A9P8PWP7_9ASCO</name>
<dbReference type="AlphaFoldDB" id="A0A9P8PWP7"/>
<reference evidence="2" key="2">
    <citation type="submission" date="2021-01" db="EMBL/GenBank/DDBJ databases">
        <authorList>
            <person name="Schikora-Tamarit M.A."/>
        </authorList>
    </citation>
    <scope>NUCLEOTIDE SEQUENCE</scope>
    <source>
        <strain evidence="2">CBS6341</strain>
    </source>
</reference>
<keyword evidence="3" id="KW-1185">Reference proteome</keyword>
<protein>
    <submittedName>
        <fullName evidence="2">Uncharacterized protein</fullName>
    </submittedName>
</protein>
<sequence>MHSALPIVTNDQRTIQAIPFGSQLDEVENALFEHRYKKQNNHFGINTVNNSSINMKFNANNIVNVKNGKNNYYNKQSNRYSHHYTGNGNSINNNNYNIMGNYYADSGVIANHSLNQSKVHGQQPYYYHHPKQQQQSYQQQYNPLTVNDIQDNTFVSSGFRNGFSKSPENFFEEFPSNSRFDNLPINLSSSVSSGSESNSSISTSGEVDYISNNNFSASNSSGFFNNNTNNNTNNNNNNSNSDNRTSVNFNGFNGFNGFNDKKATNFNEDNFNEIKLNNIRSDQSFGFLNIWGNDMSVWA</sequence>
<gene>
    <name evidence="2" type="ORF">WICMUC_001299</name>
</gene>
<reference evidence="2" key="1">
    <citation type="journal article" date="2021" name="Open Biol.">
        <title>Shared evolutionary footprints suggest mitochondrial oxidative damage underlies multiple complex I losses in fungi.</title>
        <authorList>
            <person name="Schikora-Tamarit M.A."/>
            <person name="Marcet-Houben M."/>
            <person name="Nosek J."/>
            <person name="Gabaldon T."/>
        </authorList>
    </citation>
    <scope>NUCLEOTIDE SEQUENCE</scope>
    <source>
        <strain evidence="2">CBS6341</strain>
    </source>
</reference>
<organism evidence="2 3">
    <name type="scientific">Wickerhamomyces mucosus</name>
    <dbReference type="NCBI Taxonomy" id="1378264"/>
    <lineage>
        <taxon>Eukaryota</taxon>
        <taxon>Fungi</taxon>
        <taxon>Dikarya</taxon>
        <taxon>Ascomycota</taxon>
        <taxon>Saccharomycotina</taxon>
        <taxon>Saccharomycetes</taxon>
        <taxon>Phaffomycetales</taxon>
        <taxon>Wickerhamomycetaceae</taxon>
        <taxon>Wickerhamomyces</taxon>
    </lineage>
</organism>
<evidence type="ECO:0000256" key="1">
    <source>
        <dbReference type="SAM" id="MobiDB-lite"/>
    </source>
</evidence>